<feature type="compositionally biased region" description="Basic and acidic residues" evidence="1">
    <location>
        <begin position="1"/>
        <end position="10"/>
    </location>
</feature>
<keyword evidence="2" id="KW-0472">Membrane</keyword>
<keyword evidence="4" id="KW-1185">Reference proteome</keyword>
<feature type="transmembrane region" description="Helical" evidence="2">
    <location>
        <begin position="208"/>
        <end position="233"/>
    </location>
</feature>
<evidence type="ECO:0000313" key="3">
    <source>
        <dbReference type="EMBL" id="ETO29889.1"/>
    </source>
</evidence>
<organism evidence="3 4">
    <name type="scientific">Reticulomyxa filosa</name>
    <dbReference type="NCBI Taxonomy" id="46433"/>
    <lineage>
        <taxon>Eukaryota</taxon>
        <taxon>Sar</taxon>
        <taxon>Rhizaria</taxon>
        <taxon>Retaria</taxon>
        <taxon>Foraminifera</taxon>
        <taxon>Monothalamids</taxon>
        <taxon>Reticulomyxidae</taxon>
        <taxon>Reticulomyxa</taxon>
    </lineage>
</organism>
<dbReference type="AlphaFoldDB" id="X6NVQ5"/>
<sequence length="248" mass="29498">MKDKEKKEDIAQANKSKPGGEDIDSEEKKIKVIEQHSNIAVDFIFETFRSSKLINTFTEHTDLTKRLVFGISNIINNYKYSMAHRRYLLHTFSSFNGSRYSCSGSNDFTIYGILKHPNHYMFSIDMKIMFGVLIFHHYNNNNKMNNYIISFSHFIQHFCYELFENICFFDCSDILTNLLLFNNANYTNLLRLFDKKDFAKKTTFEKYLFYKIFFLMKDVLAFILEAVFCQFMYTQQEMFQKIVSKSVL</sequence>
<reference evidence="3 4" key="1">
    <citation type="journal article" date="2013" name="Curr. Biol.">
        <title>The Genome of the Foraminiferan Reticulomyxa filosa.</title>
        <authorList>
            <person name="Glockner G."/>
            <person name="Hulsmann N."/>
            <person name="Schleicher M."/>
            <person name="Noegel A.A."/>
            <person name="Eichinger L."/>
            <person name="Gallinger C."/>
            <person name="Pawlowski J."/>
            <person name="Sierra R."/>
            <person name="Euteneuer U."/>
            <person name="Pillet L."/>
            <person name="Moustafa A."/>
            <person name="Platzer M."/>
            <person name="Groth M."/>
            <person name="Szafranski K."/>
            <person name="Schliwa M."/>
        </authorList>
    </citation>
    <scope>NUCLEOTIDE SEQUENCE [LARGE SCALE GENOMIC DNA]</scope>
</reference>
<feature type="region of interest" description="Disordered" evidence="1">
    <location>
        <begin position="1"/>
        <end position="26"/>
    </location>
</feature>
<gene>
    <name evidence="3" type="ORF">RFI_07230</name>
</gene>
<dbReference type="EMBL" id="ASPP01005781">
    <property type="protein sequence ID" value="ETO29889.1"/>
    <property type="molecule type" value="Genomic_DNA"/>
</dbReference>
<comment type="caution">
    <text evidence="3">The sequence shown here is derived from an EMBL/GenBank/DDBJ whole genome shotgun (WGS) entry which is preliminary data.</text>
</comment>
<accession>X6NVQ5</accession>
<proteinExistence type="predicted"/>
<name>X6NVQ5_RETFI</name>
<evidence type="ECO:0000256" key="1">
    <source>
        <dbReference type="SAM" id="MobiDB-lite"/>
    </source>
</evidence>
<keyword evidence="2" id="KW-1133">Transmembrane helix</keyword>
<evidence type="ECO:0000256" key="2">
    <source>
        <dbReference type="SAM" id="Phobius"/>
    </source>
</evidence>
<protein>
    <submittedName>
        <fullName evidence="3">Uncharacterized protein</fullName>
    </submittedName>
</protein>
<dbReference type="OrthoDB" id="10260946at2759"/>
<evidence type="ECO:0000313" key="4">
    <source>
        <dbReference type="Proteomes" id="UP000023152"/>
    </source>
</evidence>
<keyword evidence="2" id="KW-0812">Transmembrane</keyword>
<dbReference type="Proteomes" id="UP000023152">
    <property type="component" value="Unassembled WGS sequence"/>
</dbReference>